<dbReference type="InterPro" id="IPR050984">
    <property type="entry name" value="Gfo/Idh/MocA_domain"/>
</dbReference>
<dbReference type="RefSeq" id="WP_354434797.1">
    <property type="nucleotide sequence ID" value="NZ_JBEPLY010000010.1"/>
</dbReference>
<dbReference type="PANTHER" id="PTHR22604">
    <property type="entry name" value="OXIDOREDUCTASES"/>
    <property type="match status" value="1"/>
</dbReference>
<protein>
    <submittedName>
        <fullName evidence="5">Dehydrogenase</fullName>
    </submittedName>
</protein>
<dbReference type="InterPro" id="IPR036291">
    <property type="entry name" value="NAD(P)-bd_dom_sf"/>
</dbReference>
<name>A0ABV2IDD6_9HYPH</name>
<dbReference type="Pfam" id="PF01408">
    <property type="entry name" value="GFO_IDH_MocA"/>
    <property type="match status" value="1"/>
</dbReference>
<sequence>MTAKTRWAILGTGAICRDFTAALAVSEFGMLHAIGSSDPSRAARFAETHGAAHSGTYADILARDDVDAVYVGTVHTTHVELTLAALRAGKAVLCEKPMALSAAETQRVIEAARKAGLPFVEAYKFRFGPFFKTLTALLAEGEIGDVCALDASFGFRAGSRTGRLFDPALAGGALYDVGGYPLAFATGMASAVGIALETATVDSAGARMTHGVDGTIHARLRTGDFTAAVHASIITPRTRTVRIRGSKGTIVLPNGWGSRAASASVIQLRRHGRLQRSIETPTVNPMAGEADSLSHALAEGRCETPEMPWSDSLVTNTLLERWGDHALGRREG</sequence>
<organism evidence="5 6">
    <name type="scientific">Martelella mangrovi</name>
    <dbReference type="NCBI Taxonomy" id="1397477"/>
    <lineage>
        <taxon>Bacteria</taxon>
        <taxon>Pseudomonadati</taxon>
        <taxon>Pseudomonadota</taxon>
        <taxon>Alphaproteobacteria</taxon>
        <taxon>Hyphomicrobiales</taxon>
        <taxon>Aurantimonadaceae</taxon>
        <taxon>Martelella</taxon>
    </lineage>
</organism>
<comment type="caution">
    <text evidence="5">The sequence shown here is derived from an EMBL/GenBank/DDBJ whole genome shotgun (WGS) entry which is preliminary data.</text>
</comment>
<evidence type="ECO:0000313" key="5">
    <source>
        <dbReference type="EMBL" id="MET3600928.1"/>
    </source>
</evidence>
<dbReference type="Pfam" id="PF22725">
    <property type="entry name" value="GFO_IDH_MocA_C3"/>
    <property type="match status" value="1"/>
</dbReference>
<evidence type="ECO:0000259" key="4">
    <source>
        <dbReference type="Pfam" id="PF22725"/>
    </source>
</evidence>
<dbReference type="SUPFAM" id="SSF51735">
    <property type="entry name" value="NAD(P)-binding Rossmann-fold domains"/>
    <property type="match status" value="1"/>
</dbReference>
<proteinExistence type="inferred from homology"/>
<gene>
    <name evidence="5" type="ORF">ABID12_002879</name>
</gene>
<keyword evidence="6" id="KW-1185">Reference proteome</keyword>
<evidence type="ECO:0000313" key="6">
    <source>
        <dbReference type="Proteomes" id="UP001549164"/>
    </source>
</evidence>
<keyword evidence="2" id="KW-0560">Oxidoreductase</keyword>
<dbReference type="PANTHER" id="PTHR22604:SF105">
    <property type="entry name" value="TRANS-1,2-DIHYDROBENZENE-1,2-DIOL DEHYDROGENASE"/>
    <property type="match status" value="1"/>
</dbReference>
<dbReference type="Gene3D" id="3.40.50.720">
    <property type="entry name" value="NAD(P)-binding Rossmann-like Domain"/>
    <property type="match status" value="1"/>
</dbReference>
<accession>A0ABV2IDD6</accession>
<dbReference type="InterPro" id="IPR000683">
    <property type="entry name" value="Gfo/Idh/MocA-like_OxRdtase_N"/>
</dbReference>
<feature type="domain" description="Gfo/Idh/MocA-like oxidoreductase N-terminal" evidence="3">
    <location>
        <begin position="6"/>
        <end position="119"/>
    </location>
</feature>
<dbReference type="InterPro" id="IPR055170">
    <property type="entry name" value="GFO_IDH_MocA-like_dom"/>
</dbReference>
<dbReference type="EMBL" id="JBEPLY010000010">
    <property type="protein sequence ID" value="MET3600928.1"/>
    <property type="molecule type" value="Genomic_DNA"/>
</dbReference>
<reference evidence="5 6" key="1">
    <citation type="submission" date="2024-06" db="EMBL/GenBank/DDBJ databases">
        <title>Genomic Encyclopedia of Type Strains, Phase IV (KMG-IV): sequencing the most valuable type-strain genomes for metagenomic binning, comparative biology and taxonomic classification.</title>
        <authorList>
            <person name="Goeker M."/>
        </authorList>
    </citation>
    <scope>NUCLEOTIDE SEQUENCE [LARGE SCALE GENOMIC DNA]</scope>
    <source>
        <strain evidence="5 6">DSM 28102</strain>
    </source>
</reference>
<dbReference type="Gene3D" id="3.30.360.10">
    <property type="entry name" value="Dihydrodipicolinate Reductase, domain 2"/>
    <property type="match status" value="1"/>
</dbReference>
<evidence type="ECO:0000256" key="2">
    <source>
        <dbReference type="ARBA" id="ARBA00023002"/>
    </source>
</evidence>
<comment type="similarity">
    <text evidence="1">Belongs to the Gfo/Idh/MocA family.</text>
</comment>
<evidence type="ECO:0000256" key="1">
    <source>
        <dbReference type="ARBA" id="ARBA00010928"/>
    </source>
</evidence>
<feature type="domain" description="GFO/IDH/MocA-like oxidoreductase" evidence="4">
    <location>
        <begin position="131"/>
        <end position="251"/>
    </location>
</feature>
<dbReference type="SUPFAM" id="SSF55347">
    <property type="entry name" value="Glyceraldehyde-3-phosphate dehydrogenase-like, C-terminal domain"/>
    <property type="match status" value="1"/>
</dbReference>
<evidence type="ECO:0000259" key="3">
    <source>
        <dbReference type="Pfam" id="PF01408"/>
    </source>
</evidence>
<dbReference type="Proteomes" id="UP001549164">
    <property type="component" value="Unassembled WGS sequence"/>
</dbReference>